<name>A0AAF0BVC3_9ACTN</name>
<dbReference type="AlphaFoldDB" id="A0AAF0BVC3"/>
<dbReference type="EMBL" id="CP116942">
    <property type="protein sequence ID" value="WCO66249.1"/>
    <property type="molecule type" value="Genomic_DNA"/>
</dbReference>
<proteinExistence type="predicted"/>
<evidence type="ECO:0000313" key="2">
    <source>
        <dbReference type="Proteomes" id="UP001216390"/>
    </source>
</evidence>
<dbReference type="RefSeq" id="WP_272735773.1">
    <property type="nucleotide sequence ID" value="NZ_CP116942.1"/>
</dbReference>
<protein>
    <submittedName>
        <fullName evidence="1">Uncharacterized protein</fullName>
    </submittedName>
</protein>
<evidence type="ECO:0000313" key="1">
    <source>
        <dbReference type="EMBL" id="WCO66249.1"/>
    </source>
</evidence>
<sequence length="68" mass="7280">MGAEINYEQTIAVASRPLLFAALAGTSAMVNRRRRLEAARLAAPQWRLLGDVTVVAEEGGTAARRGDI</sequence>
<gene>
    <name evidence="1" type="ORF">PO878_17240</name>
</gene>
<reference evidence="1" key="1">
    <citation type="submission" date="2023-01" db="EMBL/GenBank/DDBJ databases">
        <title>The diversity of Class Acidimicrobiia in South China Sea sediment environments and the proposal of Iamia marina sp. nov., a novel species of the genus Iamia.</title>
        <authorList>
            <person name="He Y."/>
            <person name="Tian X."/>
        </authorList>
    </citation>
    <scope>NUCLEOTIDE SEQUENCE</scope>
    <source>
        <strain evidence="1">DSM 19957</strain>
    </source>
</reference>
<organism evidence="1 2">
    <name type="scientific">Iamia majanohamensis</name>
    <dbReference type="NCBI Taxonomy" id="467976"/>
    <lineage>
        <taxon>Bacteria</taxon>
        <taxon>Bacillati</taxon>
        <taxon>Actinomycetota</taxon>
        <taxon>Acidimicrobiia</taxon>
        <taxon>Acidimicrobiales</taxon>
        <taxon>Iamiaceae</taxon>
        <taxon>Iamia</taxon>
    </lineage>
</organism>
<dbReference type="KEGG" id="ima:PO878_17240"/>
<keyword evidence="2" id="KW-1185">Reference proteome</keyword>
<dbReference type="Proteomes" id="UP001216390">
    <property type="component" value="Chromosome"/>
</dbReference>
<accession>A0AAF0BVC3</accession>